<proteinExistence type="predicted"/>
<evidence type="ECO:0000313" key="1">
    <source>
        <dbReference type="EMBL" id="GAB1225000.1"/>
    </source>
</evidence>
<accession>A0ABQ0DQ84</accession>
<evidence type="ECO:0008006" key="3">
    <source>
        <dbReference type="Google" id="ProtNLM"/>
    </source>
</evidence>
<sequence>MSLLPQSYQLIHVFTSPLQQCEFKTCVVHTSHTHQIIACIREETTNNNTKTFLLISVHSNKANFNQNIQLDTVHLPTRSYCAIDQNGQDVIVLFEDYYYFSYTIMRNNFYEPKLRNVILPKSNKIGGVNCFTVFSHCGLPVGVFGTRNGIVGFFNVNSGMLIQTISISKKPIEEIQLSQSILLIQTGKMIYIIRIKDSDELIIENPIKFCTSDIFYVNKGQIGVNINNKLQIWNIGIKGPILLKEIDYSNRVYTKTNITACSIGDLIFISDTKCISIIYDSTVIYCEKLMEKPKGIIPFQLPTMEDIKLFEGIVIWNENQIILCRPTKSIEQIIINQLKIEEDIEKQNKMYSILRGYESSKETIIAIAKILVKEYPIKSHKLLETFNIFNYSIYQYIFIHHKLSIQEYDLILQSIEKHSEESTEIADLIVSIYIIKDYYYGITSDSSFIKYLNQKVLYNRTKAMTKLVEHPKLFWRYILELLLLCELKVVKVYCKTIRSLSMNIVEPQLFISSLIKNVPKSIFEILNTSPLYDSLTILQKFDILCKAIKLSPNLSHIIQLESLLFQLKPQQLDCLTQLIKPKTLTFSCICMINDYAKYDLYDLYVKAVLLQQLPSISGDVDKIIDLIKSFDNLLFDFSRIYQFLELNTFILESAILLYLYGQYETALEYLFNKLETLSNKEDIEIFILKYIIGKMTENELLSIINNNNYISSVLLNLLLNKNQFICYFTPTVITQLELNYIKITSSSSSKLLNKQKCLERIILSVDGTAQRLITTAKAPSEIIIFCPKKHKFTIRSLKQKAKTTTKIDPTNDVIKEMNKLINAFLLENEFSNNKLICPLCVKSILEPNKLEKDEEK</sequence>
<gene>
    <name evidence="1" type="ORF">ENUP19_0238G0008</name>
</gene>
<dbReference type="EMBL" id="BAAFRS010000238">
    <property type="protein sequence ID" value="GAB1225000.1"/>
    <property type="molecule type" value="Genomic_DNA"/>
</dbReference>
<comment type="caution">
    <text evidence="1">The sequence shown here is derived from an EMBL/GenBank/DDBJ whole genome shotgun (WGS) entry which is preliminary data.</text>
</comment>
<evidence type="ECO:0000313" key="2">
    <source>
        <dbReference type="Proteomes" id="UP001628156"/>
    </source>
</evidence>
<dbReference type="Proteomes" id="UP001628156">
    <property type="component" value="Unassembled WGS sequence"/>
</dbReference>
<organism evidence="1 2">
    <name type="scientific">Entamoeba nuttalli</name>
    <dbReference type="NCBI Taxonomy" id="412467"/>
    <lineage>
        <taxon>Eukaryota</taxon>
        <taxon>Amoebozoa</taxon>
        <taxon>Evosea</taxon>
        <taxon>Archamoebae</taxon>
        <taxon>Mastigamoebida</taxon>
        <taxon>Entamoebidae</taxon>
        <taxon>Entamoeba</taxon>
    </lineage>
</organism>
<keyword evidence="2" id="KW-1185">Reference proteome</keyword>
<name>A0ABQ0DQ84_9EUKA</name>
<protein>
    <recommendedName>
        <fullName evidence="3">CNH domain-containing protein</fullName>
    </recommendedName>
</protein>
<reference evidence="1 2" key="1">
    <citation type="journal article" date="2019" name="PLoS Negl. Trop. Dis.">
        <title>Whole genome sequencing of Entamoeba nuttalli reveals mammalian host-related molecular signatures and a novel octapeptide-repeat surface protein.</title>
        <authorList>
            <person name="Tanaka M."/>
            <person name="Makiuchi T."/>
            <person name="Komiyama T."/>
            <person name="Shiina T."/>
            <person name="Osaki K."/>
            <person name="Tachibana H."/>
        </authorList>
    </citation>
    <scope>NUCLEOTIDE SEQUENCE [LARGE SCALE GENOMIC DNA]</scope>
    <source>
        <strain evidence="1 2">P19-061405</strain>
    </source>
</reference>